<dbReference type="Proteomes" id="UP000557772">
    <property type="component" value="Unassembled WGS sequence"/>
</dbReference>
<keyword evidence="1" id="KW-0812">Transmembrane</keyword>
<feature type="transmembrane region" description="Helical" evidence="1">
    <location>
        <begin position="55"/>
        <end position="76"/>
    </location>
</feature>
<dbReference type="RefSeq" id="WP_171156137.1">
    <property type="nucleotide sequence ID" value="NZ_JABENB010000002.1"/>
</dbReference>
<comment type="caution">
    <text evidence="2">The sequence shown here is derived from an EMBL/GenBank/DDBJ whole genome shotgun (WGS) entry which is preliminary data.</text>
</comment>
<feature type="transmembrane region" description="Helical" evidence="1">
    <location>
        <begin position="26"/>
        <end position="49"/>
    </location>
</feature>
<accession>A0A849AIB1</accession>
<feature type="transmembrane region" description="Helical" evidence="1">
    <location>
        <begin position="197"/>
        <end position="215"/>
    </location>
</feature>
<dbReference type="EMBL" id="JABENB010000002">
    <property type="protein sequence ID" value="NNG40129.1"/>
    <property type="molecule type" value="Genomic_DNA"/>
</dbReference>
<keyword evidence="3" id="KW-1185">Reference proteome</keyword>
<gene>
    <name evidence="2" type="ORF">HJ588_12730</name>
</gene>
<reference evidence="2 3" key="1">
    <citation type="submission" date="2020-05" db="EMBL/GenBank/DDBJ databases">
        <title>Flexivirga sp. ID2601S isolated from air conditioner.</title>
        <authorList>
            <person name="Kim D.H."/>
        </authorList>
    </citation>
    <scope>NUCLEOTIDE SEQUENCE [LARGE SCALE GENOMIC DNA]</scope>
    <source>
        <strain evidence="2 3">ID2601S</strain>
    </source>
</reference>
<keyword evidence="1" id="KW-0472">Membrane</keyword>
<proteinExistence type="predicted"/>
<evidence type="ECO:0000313" key="2">
    <source>
        <dbReference type="EMBL" id="NNG40129.1"/>
    </source>
</evidence>
<evidence type="ECO:0008006" key="4">
    <source>
        <dbReference type="Google" id="ProtNLM"/>
    </source>
</evidence>
<evidence type="ECO:0000313" key="3">
    <source>
        <dbReference type="Proteomes" id="UP000557772"/>
    </source>
</evidence>
<dbReference type="AlphaFoldDB" id="A0A849AIB1"/>
<protein>
    <recommendedName>
        <fullName evidence="4">PH domain-containing protein</fullName>
    </recommendedName>
</protein>
<name>A0A849AIB1_9MICO</name>
<organism evidence="2 3">
    <name type="scientific">Flexivirga aerilata</name>
    <dbReference type="NCBI Taxonomy" id="1656889"/>
    <lineage>
        <taxon>Bacteria</taxon>
        <taxon>Bacillati</taxon>
        <taxon>Actinomycetota</taxon>
        <taxon>Actinomycetes</taxon>
        <taxon>Micrococcales</taxon>
        <taxon>Dermacoccaceae</taxon>
        <taxon>Flexivirga</taxon>
    </lineage>
</organism>
<keyword evidence="1" id="KW-1133">Transmembrane helix</keyword>
<evidence type="ECO:0000256" key="1">
    <source>
        <dbReference type="SAM" id="Phobius"/>
    </source>
</evidence>
<sequence>MPMNPARRGAGPDEGARRTYRQPTMLITGLILTLACVVILVMILVSDGFGQARELLWPVAGLLVVWVVFIRPCVVLDQAGVRIKNLVRDVFIGWPAVSLVEQRWNLKIFTPNDEGYGSWAIAAQRPKRPPRSGMGGMGMGLGGARATSAEPSVDFTDRPASSAGVADAIRRAKDDYEVAVAKGVADEAPATAVVRPAIDALVALAAALVCILIAVV</sequence>